<evidence type="ECO:0000256" key="1">
    <source>
        <dbReference type="SAM" id="MobiDB-lite"/>
    </source>
</evidence>
<keyword evidence="5" id="KW-1185">Reference proteome</keyword>
<keyword evidence="2" id="KW-0472">Membrane</keyword>
<name>D6Y3B4_THEBD</name>
<dbReference type="PANTHER" id="PTHR40763:SF4">
    <property type="entry name" value="DUF1707 DOMAIN-CONTAINING PROTEIN"/>
    <property type="match status" value="1"/>
</dbReference>
<feature type="transmembrane region" description="Helical" evidence="2">
    <location>
        <begin position="150"/>
        <end position="168"/>
    </location>
</feature>
<evidence type="ECO:0000256" key="2">
    <source>
        <dbReference type="SAM" id="Phobius"/>
    </source>
</evidence>
<dbReference type="PANTHER" id="PTHR40763">
    <property type="entry name" value="MEMBRANE PROTEIN-RELATED"/>
    <property type="match status" value="1"/>
</dbReference>
<dbReference type="EMBL" id="CP001874">
    <property type="protein sequence ID" value="ADG88989.1"/>
    <property type="molecule type" value="Genomic_DNA"/>
</dbReference>
<dbReference type="RefSeq" id="WP_013132522.1">
    <property type="nucleotide sequence ID" value="NC_014165.1"/>
</dbReference>
<reference evidence="4 5" key="1">
    <citation type="submission" date="2010-01" db="EMBL/GenBank/DDBJ databases">
        <title>The complete genome of Thermobispora bispora DSM 43833.</title>
        <authorList>
            <consortium name="US DOE Joint Genome Institute (JGI-PGF)"/>
            <person name="Lucas S."/>
            <person name="Copeland A."/>
            <person name="Lapidus A."/>
            <person name="Glavina del Rio T."/>
            <person name="Dalin E."/>
            <person name="Tice H."/>
            <person name="Bruce D."/>
            <person name="Goodwin L."/>
            <person name="Pitluck S."/>
            <person name="Kyrpides N."/>
            <person name="Mavromatis K."/>
            <person name="Ivanova N."/>
            <person name="Mikhailova N."/>
            <person name="Chertkov O."/>
            <person name="Brettin T."/>
            <person name="Detter J.C."/>
            <person name="Han C."/>
            <person name="Larimer F."/>
            <person name="Land M."/>
            <person name="Hauser L."/>
            <person name="Markowitz V."/>
            <person name="Cheng J.-F."/>
            <person name="Hugenholtz P."/>
            <person name="Woyke T."/>
            <person name="Wu D."/>
            <person name="Jando M."/>
            <person name="Schneider S."/>
            <person name="Klenk H.-P."/>
            <person name="Eisen J.A."/>
        </authorList>
    </citation>
    <scope>NUCLEOTIDE SEQUENCE [LARGE SCALE GENOMIC DNA]</scope>
    <source>
        <strain evidence="5">ATCC 19993 / DSM 43833 / CBS 139.67 / JCM 10125 / KCTC 9307 / NBRC 14880 / R51</strain>
    </source>
</reference>
<gene>
    <name evidence="4" type="ordered locus">Tbis_2279</name>
</gene>
<dbReference type="eggNOG" id="COG3296">
    <property type="taxonomic scope" value="Bacteria"/>
</dbReference>
<feature type="region of interest" description="Disordered" evidence="1">
    <location>
        <begin position="56"/>
        <end position="78"/>
    </location>
</feature>
<protein>
    <recommendedName>
        <fullName evidence="3">DUF1707 domain-containing protein</fullName>
    </recommendedName>
</protein>
<feature type="domain" description="DUF1707" evidence="3">
    <location>
        <begin position="7"/>
        <end position="58"/>
    </location>
</feature>
<sequence length="175" mass="19288">MVNPDEMRIGDRERDAVAELLQEAYAEGRIGRDELDERLTAALSARTAGELRAITADLTGPSGPGHPHHPHGPRHRPTLHCRPVRHAHAHPGFAWPGPYGGLAWRPHPAVMGWRRAAPGIRRPTGIVPLVLVIAAMAFFLPWLLWVGFRLLLIACLAGTAVAVIHHATGHRHRRR</sequence>
<keyword evidence="2" id="KW-0812">Transmembrane</keyword>
<evidence type="ECO:0000313" key="5">
    <source>
        <dbReference type="Proteomes" id="UP000006640"/>
    </source>
</evidence>
<evidence type="ECO:0000259" key="3">
    <source>
        <dbReference type="Pfam" id="PF08044"/>
    </source>
</evidence>
<dbReference type="AlphaFoldDB" id="D6Y3B4"/>
<keyword evidence="2" id="KW-1133">Transmembrane helix</keyword>
<dbReference type="InterPro" id="IPR012551">
    <property type="entry name" value="DUF1707_SHOCT-like"/>
</dbReference>
<dbReference type="STRING" id="469371.Tbis_2279"/>
<proteinExistence type="predicted"/>
<dbReference type="HOGENOM" id="CLU_1531813_0_0_11"/>
<dbReference type="Pfam" id="PF08044">
    <property type="entry name" value="DUF1707"/>
    <property type="match status" value="1"/>
</dbReference>
<organism evidence="4 5">
    <name type="scientific">Thermobispora bispora (strain ATCC 19993 / DSM 43833 / CBS 139.67 / JCM 10125 / KCTC 9307 / NBRC 14880 / R51)</name>
    <dbReference type="NCBI Taxonomy" id="469371"/>
    <lineage>
        <taxon>Bacteria</taxon>
        <taxon>Bacillati</taxon>
        <taxon>Actinomycetota</taxon>
        <taxon>Actinomycetes</taxon>
        <taxon>Streptosporangiales</taxon>
        <taxon>Streptosporangiaceae</taxon>
        <taxon>Thermobispora</taxon>
    </lineage>
</organism>
<feature type="transmembrane region" description="Helical" evidence="2">
    <location>
        <begin position="124"/>
        <end position="144"/>
    </location>
</feature>
<accession>D6Y3B4</accession>
<dbReference type="KEGG" id="tbi:Tbis_2279"/>
<feature type="compositionally biased region" description="Basic residues" evidence="1">
    <location>
        <begin position="66"/>
        <end position="78"/>
    </location>
</feature>
<evidence type="ECO:0000313" key="4">
    <source>
        <dbReference type="EMBL" id="ADG88989.1"/>
    </source>
</evidence>
<dbReference type="Proteomes" id="UP000006640">
    <property type="component" value="Chromosome"/>
</dbReference>